<reference evidence="1 2" key="1">
    <citation type="submission" date="2019-03" db="EMBL/GenBank/DDBJ databases">
        <title>Pragia sp. nov. isolated from the gut tract of Carduelis flavirostris.</title>
        <authorList>
            <person name="Ge Y."/>
        </authorList>
    </citation>
    <scope>NUCLEOTIDE SEQUENCE [LARGE SCALE GENOMIC DNA]</scope>
    <source>
        <strain evidence="1 2">CF-458</strain>
    </source>
</reference>
<dbReference type="OrthoDB" id="6121484at2"/>
<proteinExistence type="predicted"/>
<dbReference type="RefSeq" id="WP_130590976.1">
    <property type="nucleotide sequence ID" value="NZ_CP034752.1"/>
</dbReference>
<dbReference type="AlphaFoldDB" id="A0A411WIJ2"/>
<protein>
    <recommendedName>
        <fullName evidence="3">Phage tail assembly protein</fullName>
    </recommendedName>
</protein>
<gene>
    <name evidence="1" type="ORF">EKN56_06020</name>
</gene>
<accession>A0A411WIJ2</accession>
<name>A0A411WIJ2_9GAMM</name>
<evidence type="ECO:0000313" key="2">
    <source>
        <dbReference type="Proteomes" id="UP000293154"/>
    </source>
</evidence>
<evidence type="ECO:0000313" key="1">
    <source>
        <dbReference type="EMBL" id="QBH95996.1"/>
    </source>
</evidence>
<dbReference type="Proteomes" id="UP000293154">
    <property type="component" value="Chromosome"/>
</dbReference>
<dbReference type="KEGG" id="prag:EKN56_06020"/>
<dbReference type="EMBL" id="CP034752">
    <property type="protein sequence ID" value="QBH95996.1"/>
    <property type="molecule type" value="Genomic_DNA"/>
</dbReference>
<organism evidence="1 2">
    <name type="scientific">Limnobaculum zhutongyuii</name>
    <dbReference type="NCBI Taxonomy" id="2498113"/>
    <lineage>
        <taxon>Bacteria</taxon>
        <taxon>Pseudomonadati</taxon>
        <taxon>Pseudomonadota</taxon>
        <taxon>Gammaproteobacteria</taxon>
        <taxon>Enterobacterales</taxon>
        <taxon>Budviciaceae</taxon>
        <taxon>Limnobaculum</taxon>
    </lineage>
</organism>
<evidence type="ECO:0008006" key="3">
    <source>
        <dbReference type="Google" id="ProtNLM"/>
    </source>
</evidence>
<keyword evidence="2" id="KW-1185">Reference proteome</keyword>
<sequence length="118" mass="13257">MTENKKTESGRLKNGILYNDTLHYEFEIRLPVMRDTSSALEQTEEAYGQIEGYTANTFYRQAVLSSAIVSLGDIPKEDITPALFMEELTEDDYDEFQSAIARLKVKRNGGNPASPDSV</sequence>